<keyword evidence="4" id="KW-1185">Reference proteome</keyword>
<feature type="chain" id="PRO_5047348970" description="DUF4148 domain-containing protein" evidence="2">
    <location>
        <begin position="23"/>
        <end position="107"/>
    </location>
</feature>
<accession>A0ABX7RB13</accession>
<evidence type="ECO:0000256" key="2">
    <source>
        <dbReference type="SAM" id="SignalP"/>
    </source>
</evidence>
<dbReference type="EMBL" id="CP071517">
    <property type="protein sequence ID" value="QSX74935.1"/>
    <property type="molecule type" value="Genomic_DNA"/>
</dbReference>
<feature type="compositionally biased region" description="Basic and acidic residues" evidence="1">
    <location>
        <begin position="92"/>
        <end position="107"/>
    </location>
</feature>
<dbReference type="Proteomes" id="UP000663400">
    <property type="component" value="Chromosome"/>
</dbReference>
<reference evidence="3 4" key="1">
    <citation type="submission" date="2021-02" db="EMBL/GenBank/DDBJ databases">
        <title>Lysobacter arenosi sp. nov., isolated from soil of gangwondo yeongwol, south Korea.</title>
        <authorList>
            <person name="Kim K.R."/>
            <person name="Kim K.H."/>
            <person name="Jeon C.O."/>
        </authorList>
    </citation>
    <scope>NUCLEOTIDE SEQUENCE [LARGE SCALE GENOMIC DNA]</scope>
    <source>
        <strain evidence="3 4">R7</strain>
    </source>
</reference>
<proteinExistence type="predicted"/>
<evidence type="ECO:0000313" key="4">
    <source>
        <dbReference type="Proteomes" id="UP000663400"/>
    </source>
</evidence>
<name>A0ABX7RB13_9GAMM</name>
<dbReference type="RefSeq" id="WP_200604182.1">
    <property type="nucleotide sequence ID" value="NZ_CP071517.1"/>
</dbReference>
<sequence>MKSRHAITVSVLIAVVLAPAFAEENPISVLAKQSGLSERKVRMLVGNRTAFAEYRATYDRSRRQLIKSVGKANYERLLSGQPIELPPPQVDGRADGDRSVADVSNHD</sequence>
<evidence type="ECO:0000313" key="3">
    <source>
        <dbReference type="EMBL" id="QSX74935.1"/>
    </source>
</evidence>
<protein>
    <recommendedName>
        <fullName evidence="5">DUF4148 domain-containing protein</fullName>
    </recommendedName>
</protein>
<feature type="region of interest" description="Disordered" evidence="1">
    <location>
        <begin position="80"/>
        <end position="107"/>
    </location>
</feature>
<organism evidence="3 4">
    <name type="scientific">Lysobacter arenosi</name>
    <dbReference type="NCBI Taxonomy" id="2795387"/>
    <lineage>
        <taxon>Bacteria</taxon>
        <taxon>Pseudomonadati</taxon>
        <taxon>Pseudomonadota</taxon>
        <taxon>Gammaproteobacteria</taxon>
        <taxon>Lysobacterales</taxon>
        <taxon>Lysobacteraceae</taxon>
        <taxon>Lysobacter</taxon>
    </lineage>
</organism>
<gene>
    <name evidence="3" type="ORF">HIV01_017640</name>
</gene>
<evidence type="ECO:0000256" key="1">
    <source>
        <dbReference type="SAM" id="MobiDB-lite"/>
    </source>
</evidence>
<keyword evidence="2" id="KW-0732">Signal</keyword>
<feature type="signal peptide" evidence="2">
    <location>
        <begin position="1"/>
        <end position="22"/>
    </location>
</feature>
<evidence type="ECO:0008006" key="5">
    <source>
        <dbReference type="Google" id="ProtNLM"/>
    </source>
</evidence>